<dbReference type="InterPro" id="IPR005754">
    <property type="entry name" value="Sortase"/>
</dbReference>
<dbReference type="GO" id="GO:0016787">
    <property type="term" value="F:hydrolase activity"/>
    <property type="evidence" value="ECO:0007669"/>
    <property type="project" value="UniProtKB-KW"/>
</dbReference>
<dbReference type="InterPro" id="IPR023365">
    <property type="entry name" value="Sortase_dom-sf"/>
</dbReference>
<geneLocation type="plasmid" evidence="6">
    <name>pZY2</name>
</geneLocation>
<feature type="transmembrane region" description="Helical" evidence="4">
    <location>
        <begin position="342"/>
        <end position="363"/>
    </location>
</feature>
<keyword evidence="5" id="KW-0614">Plasmid</keyword>
<evidence type="ECO:0000256" key="1">
    <source>
        <dbReference type="ARBA" id="ARBA00022801"/>
    </source>
</evidence>
<dbReference type="AlphaFoldDB" id="A0A3G1TV73"/>
<dbReference type="GeneID" id="66455764"/>
<keyword evidence="1" id="KW-0378">Hydrolase</keyword>
<dbReference type="Gene3D" id="2.40.260.10">
    <property type="entry name" value="Sortase"/>
    <property type="match status" value="1"/>
</dbReference>
<feature type="active site" description="Acyl-thioester intermediate" evidence="2">
    <location>
        <position position="236"/>
    </location>
</feature>
<gene>
    <name evidence="6" type="ORF">FCF09_14065</name>
</gene>
<proteinExistence type="predicted"/>
<accession>A0A3G1TV73</accession>
<dbReference type="SUPFAM" id="SSF63817">
    <property type="entry name" value="Sortase"/>
    <property type="match status" value="1"/>
</dbReference>
<keyword evidence="4" id="KW-1133">Transmembrane helix</keyword>
<evidence type="ECO:0000313" key="5">
    <source>
        <dbReference type="EMBL" id="AYF52732.1"/>
    </source>
</evidence>
<keyword evidence="4" id="KW-0472">Membrane</keyword>
<dbReference type="NCBIfam" id="TIGR01076">
    <property type="entry name" value="sortase_fam"/>
    <property type="match status" value="1"/>
</dbReference>
<reference evidence="6" key="2">
    <citation type="journal article" date="2020" name="J. Antimicrob. Chemother.">
        <title>Tandem amplification of the vanM gene cluster drives vancomycin resistance in vancomycin-variable enterococci.</title>
        <authorList>
            <person name="Sun L."/>
            <person name="Chen Y."/>
            <person name="Hua X."/>
            <person name="Chen Y."/>
            <person name="Hong J."/>
            <person name="Wu X."/>
            <person name="Jiang Y."/>
            <person name="van Schaik W."/>
            <person name="Qu T."/>
            <person name="Yu Y."/>
        </authorList>
    </citation>
    <scope>NUCLEOTIDE SEQUENCE [LARGE SCALE GENOMIC DNA]</scope>
    <source>
        <strain evidence="6">ZY2</strain>
        <plasmid evidence="6">pZY2</plasmid>
    </source>
</reference>
<keyword evidence="4" id="KW-0812">Transmembrane</keyword>
<dbReference type="InterPro" id="IPR042002">
    <property type="entry name" value="Sortase_C"/>
</dbReference>
<feature type="compositionally biased region" description="Basic and acidic residues" evidence="3">
    <location>
        <begin position="43"/>
        <end position="59"/>
    </location>
</feature>
<dbReference type="Pfam" id="PF04203">
    <property type="entry name" value="Sortase"/>
    <property type="match status" value="1"/>
</dbReference>
<feature type="active site" description="Proton donor/acceptor" evidence="2">
    <location>
        <position position="173"/>
    </location>
</feature>
<dbReference type="CDD" id="cd05827">
    <property type="entry name" value="Sortase_C"/>
    <property type="match status" value="1"/>
</dbReference>
<dbReference type="EMBL" id="CP039730">
    <property type="protein sequence ID" value="QHT44807.1"/>
    <property type="molecule type" value="Genomic_DNA"/>
</dbReference>
<evidence type="ECO:0000313" key="6">
    <source>
        <dbReference type="EMBL" id="QHT44807.1"/>
    </source>
</evidence>
<sequence length="369" mass="41257">MKNKILLFLTLICTLVLTIYPANQLYHQFKTKENVAEIQEKIEKKQTPSKEEVAKKVEQIKSNSGNQGLDNTQKTDKGVDNTQETDGGSFDIREAEGKVNPYTGDVFSKNQTKDFEPSTYSGAVGYVYIPKINVLELLFLGASQEHLYRGVAQMSATSLPLSGKGHQTVIAGHRGGYTSPQFLYVDQLVAGDHIYIDYLGEKAVYTVFRTDVIRNYGQNSTLTDIPDLDMLTLYTCHPYPQNYDRLLVRSLRDEKAKYITPQVTVGNTAYADAIDSESVSDKPETVTSSNDLFEDVDRANKELDGNNDLNIPEQGSVEMQDRTFAEKASSIFTGITNKHQKMLLVIWTVLGALASLKVLILLIKEFRKA</sequence>
<feature type="compositionally biased region" description="Polar residues" evidence="3">
    <location>
        <begin position="60"/>
        <end position="72"/>
    </location>
</feature>
<evidence type="ECO:0000256" key="4">
    <source>
        <dbReference type="SAM" id="Phobius"/>
    </source>
</evidence>
<dbReference type="EMBL" id="MG640601">
    <property type="protein sequence ID" value="AYF52732.1"/>
    <property type="molecule type" value="Genomic_DNA"/>
</dbReference>
<feature type="region of interest" description="Disordered" evidence="3">
    <location>
        <begin position="43"/>
        <end position="94"/>
    </location>
</feature>
<evidence type="ECO:0000256" key="3">
    <source>
        <dbReference type="SAM" id="MobiDB-lite"/>
    </source>
</evidence>
<evidence type="ECO:0000256" key="2">
    <source>
        <dbReference type="PIRSR" id="PIRSR605754-1"/>
    </source>
</evidence>
<organism evidence="5">
    <name type="scientific">Enterococcus faecium</name>
    <name type="common">Streptococcus faecium</name>
    <dbReference type="NCBI Taxonomy" id="1352"/>
    <lineage>
        <taxon>Bacteria</taxon>
        <taxon>Bacillati</taxon>
        <taxon>Bacillota</taxon>
        <taxon>Bacilli</taxon>
        <taxon>Lactobacillales</taxon>
        <taxon>Enterococcaceae</taxon>
        <taxon>Enterococcus</taxon>
    </lineage>
</organism>
<geneLocation type="plasmid" evidence="5">
    <name>pEMSRR6</name>
</geneLocation>
<protein>
    <submittedName>
        <fullName evidence="6">Class C sortase</fullName>
    </submittedName>
    <submittedName>
        <fullName evidence="5">Sortase A, LPXTG specific</fullName>
    </submittedName>
</protein>
<reference evidence="5" key="1">
    <citation type="submission" date="2017-11" db="EMBL/GenBank/DDBJ databases">
        <title>The Silenced vanM Gene Cluster on Plasmid was Prevalent in Clinical Isolates of Enterococci from Hangzhou, China.</title>
        <authorList>
            <person name="Sun L."/>
            <person name="Qu T."/>
            <person name="Chen Y."/>
            <person name="Fu Y."/>
            <person name="Yang Q."/>
            <person name="Yu Y."/>
        </authorList>
    </citation>
    <scope>NUCLEOTIDE SEQUENCE</scope>
    <source>
        <strain evidence="5">SRR6</strain>
        <plasmid evidence="5">pEMSRR6</plasmid>
    </source>
</reference>
<name>A0A3G1TV73_ENTFC</name>
<dbReference type="RefSeq" id="WP_002350582.1">
    <property type="nucleotide sequence ID" value="NZ_BTRQ01000014.1"/>
</dbReference>